<evidence type="ECO:0000313" key="7">
    <source>
        <dbReference type="EMBL" id="PND34242.1"/>
    </source>
</evidence>
<reference evidence="7 8" key="1">
    <citation type="submission" date="2018-01" db="EMBL/GenBank/DDBJ databases">
        <title>The draft genome of an aniline degradation strain ANB-1.</title>
        <authorList>
            <person name="Zhang L."/>
            <person name="Jiang J."/>
        </authorList>
    </citation>
    <scope>NUCLEOTIDE SEQUENCE [LARGE SCALE GENOMIC DNA]</scope>
    <source>
        <strain evidence="7 8">ANB-1</strain>
    </source>
</reference>
<evidence type="ECO:0000256" key="1">
    <source>
        <dbReference type="ARBA" id="ARBA00023015"/>
    </source>
</evidence>
<dbReference type="PROSITE" id="PS51077">
    <property type="entry name" value="HTH_ICLR"/>
    <property type="match status" value="1"/>
</dbReference>
<dbReference type="GO" id="GO:0045892">
    <property type="term" value="P:negative regulation of DNA-templated transcription"/>
    <property type="evidence" value="ECO:0007669"/>
    <property type="project" value="TreeGrafter"/>
</dbReference>
<sequence length="285" mass="31036">MACRVRVKQVKQAKTSSSTAKSAAKSAAKSDDQAARPEPGSSQTLIRGLDIIESVAAGIGDLGEIAQHTGMTYSTVHRIVLALARRNYLKRDPQRGYRLGRKLLELGFHAYSEVELTRIARPMLQALADKTSDTVHLATVDHGLVIYLDKISSRRAIEISSRIGGSKPLISTGVGKALLLDAGEQEWEAIYEQQRHLLRLPVSKSAWIKLMRGYAQAGYAYDTGEDEPSIRCVAAPIRDGSRKTVAAISVSSTLEYMDEKRMKALAPVVCETARRISAELGSSQG</sequence>
<keyword evidence="1" id="KW-0805">Transcription regulation</keyword>
<dbReference type="InterPro" id="IPR029016">
    <property type="entry name" value="GAF-like_dom_sf"/>
</dbReference>
<dbReference type="AlphaFoldDB" id="A0A2N8KLC5"/>
<feature type="compositionally biased region" description="Basic residues" evidence="4">
    <location>
        <begin position="1"/>
        <end position="11"/>
    </location>
</feature>
<dbReference type="PROSITE" id="PS51078">
    <property type="entry name" value="ICLR_ED"/>
    <property type="match status" value="1"/>
</dbReference>
<dbReference type="PANTHER" id="PTHR30136:SF35">
    <property type="entry name" value="HTH-TYPE TRANSCRIPTIONAL REGULATOR RV1719"/>
    <property type="match status" value="1"/>
</dbReference>
<comment type="caution">
    <text evidence="7">The sequence shown here is derived from an EMBL/GenBank/DDBJ whole genome shotgun (WGS) entry which is preliminary data.</text>
</comment>
<proteinExistence type="predicted"/>
<dbReference type="Pfam" id="PF09339">
    <property type="entry name" value="HTH_IclR"/>
    <property type="match status" value="1"/>
</dbReference>
<keyword evidence="2" id="KW-0238">DNA-binding</keyword>
<dbReference type="SMART" id="SM00346">
    <property type="entry name" value="HTH_ICLR"/>
    <property type="match status" value="1"/>
</dbReference>
<evidence type="ECO:0000256" key="3">
    <source>
        <dbReference type="ARBA" id="ARBA00023163"/>
    </source>
</evidence>
<name>A0A2N8KLC5_9BURK</name>
<dbReference type="Proteomes" id="UP000235994">
    <property type="component" value="Unassembled WGS sequence"/>
</dbReference>
<evidence type="ECO:0000259" key="6">
    <source>
        <dbReference type="PROSITE" id="PS51078"/>
    </source>
</evidence>
<dbReference type="GO" id="GO:0003677">
    <property type="term" value="F:DNA binding"/>
    <property type="evidence" value="ECO:0007669"/>
    <property type="project" value="UniProtKB-KW"/>
</dbReference>
<dbReference type="Gene3D" id="1.10.10.10">
    <property type="entry name" value="Winged helix-like DNA-binding domain superfamily/Winged helix DNA-binding domain"/>
    <property type="match status" value="1"/>
</dbReference>
<protein>
    <submittedName>
        <fullName evidence="7">Transcriptional regulator</fullName>
    </submittedName>
</protein>
<dbReference type="Gene3D" id="3.30.450.40">
    <property type="match status" value="1"/>
</dbReference>
<dbReference type="Pfam" id="PF01614">
    <property type="entry name" value="IclR_C"/>
    <property type="match status" value="1"/>
</dbReference>
<dbReference type="PANTHER" id="PTHR30136">
    <property type="entry name" value="HELIX-TURN-HELIX TRANSCRIPTIONAL REGULATOR, ICLR FAMILY"/>
    <property type="match status" value="1"/>
</dbReference>
<evidence type="ECO:0000256" key="4">
    <source>
        <dbReference type="SAM" id="MobiDB-lite"/>
    </source>
</evidence>
<gene>
    <name evidence="7" type="ORF">C1I89_08375</name>
</gene>
<feature type="region of interest" description="Disordered" evidence="4">
    <location>
        <begin position="1"/>
        <end position="42"/>
    </location>
</feature>
<feature type="domain" description="IclR-ED" evidence="6">
    <location>
        <begin position="102"/>
        <end position="282"/>
    </location>
</feature>
<organism evidence="7 8">
    <name type="scientific">Achromobacter pulmonis</name>
    <dbReference type="NCBI Taxonomy" id="1389932"/>
    <lineage>
        <taxon>Bacteria</taxon>
        <taxon>Pseudomonadati</taxon>
        <taxon>Pseudomonadota</taxon>
        <taxon>Betaproteobacteria</taxon>
        <taxon>Burkholderiales</taxon>
        <taxon>Alcaligenaceae</taxon>
        <taxon>Achromobacter</taxon>
    </lineage>
</organism>
<dbReference type="EMBL" id="POQS01000002">
    <property type="protein sequence ID" value="PND34242.1"/>
    <property type="molecule type" value="Genomic_DNA"/>
</dbReference>
<keyword evidence="3" id="KW-0804">Transcription</keyword>
<dbReference type="GO" id="GO:0003700">
    <property type="term" value="F:DNA-binding transcription factor activity"/>
    <property type="evidence" value="ECO:0007669"/>
    <property type="project" value="TreeGrafter"/>
</dbReference>
<dbReference type="InterPro" id="IPR036390">
    <property type="entry name" value="WH_DNA-bd_sf"/>
</dbReference>
<dbReference type="InterPro" id="IPR014757">
    <property type="entry name" value="Tscrpt_reg_IclR_C"/>
</dbReference>
<accession>A0A2N8KLC5</accession>
<dbReference type="InterPro" id="IPR050707">
    <property type="entry name" value="HTH_MetabolicPath_Reg"/>
</dbReference>
<feature type="domain" description="HTH iclR-type" evidence="5">
    <location>
        <begin position="42"/>
        <end position="101"/>
    </location>
</feature>
<dbReference type="InterPro" id="IPR036388">
    <property type="entry name" value="WH-like_DNA-bd_sf"/>
</dbReference>
<dbReference type="SUPFAM" id="SSF55781">
    <property type="entry name" value="GAF domain-like"/>
    <property type="match status" value="1"/>
</dbReference>
<evidence type="ECO:0000313" key="8">
    <source>
        <dbReference type="Proteomes" id="UP000235994"/>
    </source>
</evidence>
<feature type="compositionally biased region" description="Low complexity" evidence="4">
    <location>
        <begin position="12"/>
        <end position="27"/>
    </location>
</feature>
<keyword evidence="8" id="KW-1185">Reference proteome</keyword>
<dbReference type="SUPFAM" id="SSF46785">
    <property type="entry name" value="Winged helix' DNA-binding domain"/>
    <property type="match status" value="1"/>
</dbReference>
<evidence type="ECO:0000259" key="5">
    <source>
        <dbReference type="PROSITE" id="PS51077"/>
    </source>
</evidence>
<evidence type="ECO:0000256" key="2">
    <source>
        <dbReference type="ARBA" id="ARBA00023125"/>
    </source>
</evidence>
<dbReference type="InterPro" id="IPR005471">
    <property type="entry name" value="Tscrpt_reg_IclR_N"/>
</dbReference>